<dbReference type="Gene3D" id="3.40.50.450">
    <property type="match status" value="1"/>
</dbReference>
<evidence type="ECO:0008006" key="2">
    <source>
        <dbReference type="Google" id="ProtNLM"/>
    </source>
</evidence>
<organism evidence="1">
    <name type="scientific">marine sediment metagenome</name>
    <dbReference type="NCBI Taxonomy" id="412755"/>
    <lineage>
        <taxon>unclassified sequences</taxon>
        <taxon>metagenomes</taxon>
        <taxon>ecological metagenomes</taxon>
    </lineage>
</organism>
<sequence>MVNCPWSPHASCNTKLFSDSKSAFIIGSNSPDRREYIDMIKDVLKEFKLEPNFALDMNQYNGKQAFCTNICSQIRKSRIIVADLSGPSETVCDKCKETKDIFSVNVFWEYGYAAALEKDPILICDESQLTPFDVADKNAEFYNKENLKELLRPIIEQRLTTPIHIQNDSIDYIYH</sequence>
<dbReference type="AlphaFoldDB" id="A0A0F9GLP9"/>
<proteinExistence type="predicted"/>
<reference evidence="1" key="1">
    <citation type="journal article" date="2015" name="Nature">
        <title>Complex archaea that bridge the gap between prokaryotes and eukaryotes.</title>
        <authorList>
            <person name="Spang A."/>
            <person name="Saw J.H."/>
            <person name="Jorgensen S.L."/>
            <person name="Zaremba-Niedzwiedzka K."/>
            <person name="Martijn J."/>
            <person name="Lind A.E."/>
            <person name="van Eijk R."/>
            <person name="Schleper C."/>
            <person name="Guy L."/>
            <person name="Ettema T.J."/>
        </authorList>
    </citation>
    <scope>NUCLEOTIDE SEQUENCE</scope>
</reference>
<name>A0A0F9GLP9_9ZZZZ</name>
<dbReference type="EMBL" id="LAZR01025931">
    <property type="protein sequence ID" value="KKL70325.1"/>
    <property type="molecule type" value="Genomic_DNA"/>
</dbReference>
<evidence type="ECO:0000313" key="1">
    <source>
        <dbReference type="EMBL" id="KKL70325.1"/>
    </source>
</evidence>
<accession>A0A0F9GLP9</accession>
<gene>
    <name evidence="1" type="ORF">LCGC14_2106040</name>
</gene>
<comment type="caution">
    <text evidence="1">The sequence shown here is derived from an EMBL/GenBank/DDBJ whole genome shotgun (WGS) entry which is preliminary data.</text>
</comment>
<protein>
    <recommendedName>
        <fullName evidence="2">CD-NTase-associated protein 12/Pycsar effector protein TIR domain-containing protein</fullName>
    </recommendedName>
</protein>